<sequence>MRLTIFVFFFILLILINSNITHSIYKRNEYDYPRSIIYPYKDLLRDLQRLRELKDPEIDRYLFEIENAINQGDYDRLLELLRQLRNYLYKKGYDTGEYDYVSILMKLLEATKNAGVYGLEIDFEKLDPYLRNLIENSDLRNILISIDLDKLLSLINEYGSILHNLRSDLSSKSNWDLVEKMSSAFSKSTGSMNTPIGIGFPQIPFNTILFTPSNIIILLIIVVSIILTIFLLKFRNTSFVKKISDAYYELFNSIKNVISTFRSPILDPVVNLYNKWYSLVKHRGYRRNSYETLREFLSTIKDDELSNIGVKVTGLYEDRVYGGKEIEREIVERISNMIDKVEYGGND</sequence>
<gene>
    <name evidence="2" type="ORF">ENU14_04355</name>
</gene>
<organism evidence="2">
    <name type="scientific">Staphylothermus marinus</name>
    <dbReference type="NCBI Taxonomy" id="2280"/>
    <lineage>
        <taxon>Archaea</taxon>
        <taxon>Thermoproteota</taxon>
        <taxon>Thermoprotei</taxon>
        <taxon>Desulfurococcales</taxon>
        <taxon>Desulfurococcaceae</taxon>
        <taxon>Staphylothermus</taxon>
    </lineage>
</organism>
<evidence type="ECO:0000313" key="2">
    <source>
        <dbReference type="EMBL" id="HGM58797.1"/>
    </source>
</evidence>
<name>A0A7C4DB20_STAMA</name>
<keyword evidence="1" id="KW-0472">Membrane</keyword>
<protein>
    <recommendedName>
        <fullName evidence="3">DUF4129 domain-containing protein</fullName>
    </recommendedName>
</protein>
<dbReference type="EMBL" id="DTBJ01000033">
    <property type="protein sequence ID" value="HGM58797.1"/>
    <property type="molecule type" value="Genomic_DNA"/>
</dbReference>
<proteinExistence type="predicted"/>
<evidence type="ECO:0008006" key="3">
    <source>
        <dbReference type="Google" id="ProtNLM"/>
    </source>
</evidence>
<comment type="caution">
    <text evidence="2">The sequence shown here is derived from an EMBL/GenBank/DDBJ whole genome shotgun (WGS) entry which is preliminary data.</text>
</comment>
<feature type="transmembrane region" description="Helical" evidence="1">
    <location>
        <begin position="215"/>
        <end position="234"/>
    </location>
</feature>
<keyword evidence="1" id="KW-1133">Transmembrane helix</keyword>
<keyword evidence="1" id="KW-0812">Transmembrane</keyword>
<evidence type="ECO:0000256" key="1">
    <source>
        <dbReference type="SAM" id="Phobius"/>
    </source>
</evidence>
<reference evidence="2" key="1">
    <citation type="journal article" date="2020" name="mSystems">
        <title>Genome- and Community-Level Interaction Insights into Carbon Utilization and Element Cycling Functions of Hydrothermarchaeota in Hydrothermal Sediment.</title>
        <authorList>
            <person name="Zhou Z."/>
            <person name="Liu Y."/>
            <person name="Xu W."/>
            <person name="Pan J."/>
            <person name="Luo Z.H."/>
            <person name="Li M."/>
        </authorList>
    </citation>
    <scope>NUCLEOTIDE SEQUENCE [LARGE SCALE GENOMIC DNA]</scope>
    <source>
        <strain evidence="2">SpSt-642</strain>
    </source>
</reference>
<accession>A0A7C4DB20</accession>
<dbReference type="AlphaFoldDB" id="A0A7C4DB20"/>